<reference evidence="1 2" key="1">
    <citation type="submission" date="2019-03" db="EMBL/GenBank/DDBJ databases">
        <title>Genomic Encyclopedia of Type Strains, Phase IV (KMG-IV): sequencing the most valuable type-strain genomes for metagenomic binning, comparative biology and taxonomic classification.</title>
        <authorList>
            <person name="Goeker M."/>
        </authorList>
    </citation>
    <scope>NUCLEOTIDE SEQUENCE [LARGE SCALE GENOMIC DNA]</scope>
    <source>
        <strain evidence="1 2">DSM 1709</strain>
    </source>
</reference>
<name>A0A4R2MR45_RUBGE</name>
<dbReference type="EMBL" id="SLXD01000001">
    <property type="protein sequence ID" value="TCP05676.1"/>
    <property type="molecule type" value="Genomic_DNA"/>
</dbReference>
<dbReference type="InterPro" id="IPR014054">
    <property type="entry name" value="Phage_regulatory_Rha"/>
</dbReference>
<organism evidence="1 2">
    <name type="scientific">Rubrivivax gelatinosus</name>
    <name type="common">Rhodocyclus gelatinosus</name>
    <name type="synonym">Rhodopseudomonas gelatinosa</name>
    <dbReference type="NCBI Taxonomy" id="28068"/>
    <lineage>
        <taxon>Bacteria</taxon>
        <taxon>Pseudomonadati</taxon>
        <taxon>Pseudomonadota</taxon>
        <taxon>Betaproteobacteria</taxon>
        <taxon>Burkholderiales</taxon>
        <taxon>Sphaerotilaceae</taxon>
        <taxon>Rubrivivax</taxon>
    </lineage>
</organism>
<accession>A0A4R2MR45</accession>
<dbReference type="AlphaFoldDB" id="A0A4R2MR45"/>
<dbReference type="NCBIfam" id="TIGR02681">
    <property type="entry name" value="phage_pRha"/>
    <property type="match status" value="1"/>
</dbReference>
<proteinExistence type="predicted"/>
<dbReference type="Pfam" id="PF09669">
    <property type="entry name" value="Phage_pRha"/>
    <property type="match status" value="1"/>
</dbReference>
<dbReference type="Proteomes" id="UP000295106">
    <property type="component" value="Unassembled WGS sequence"/>
</dbReference>
<dbReference type="RefSeq" id="WP_200222278.1">
    <property type="nucleotide sequence ID" value="NZ_NRRI01000002.1"/>
</dbReference>
<evidence type="ECO:0000313" key="2">
    <source>
        <dbReference type="Proteomes" id="UP000295106"/>
    </source>
</evidence>
<gene>
    <name evidence="1" type="ORF">EV684_101549</name>
</gene>
<protein>
    <submittedName>
        <fullName evidence="1">Rha family phage regulatory protein</fullName>
    </submittedName>
</protein>
<evidence type="ECO:0000313" key="1">
    <source>
        <dbReference type="EMBL" id="TCP05676.1"/>
    </source>
</evidence>
<sequence>MADTPLIATAEVALPLLRIADGQATATSLQIAEHFGKRHGDVIRAVRKLDCPPEFSRRNFASAKYLDEQGKPRDCYHVTRDGFSLLAMGFTGKEAMRWKLAYIAAFNAMEAQLRALYVAPLVCEKEFRDGIKLRDKLVLMEQSHKTMRQLRAEADPAVQRNLYWQLRQINETLGIPTEAAGTLLGAAAPALLAGQEGGAQ</sequence>
<comment type="caution">
    <text evidence="1">The sequence shown here is derived from an EMBL/GenBank/DDBJ whole genome shotgun (WGS) entry which is preliminary data.</text>
</comment>